<evidence type="ECO:0000256" key="1">
    <source>
        <dbReference type="SAM" id="MobiDB-lite"/>
    </source>
</evidence>
<comment type="caution">
    <text evidence="3">The sequence shown here is derived from an EMBL/GenBank/DDBJ whole genome shotgun (WGS) entry which is preliminary data.</text>
</comment>
<reference evidence="3 4" key="1">
    <citation type="submission" date="2021-06" db="EMBL/GenBank/DDBJ databases">
        <title>A haploid diamondback moth (Plutella xylostella L.) genome assembly resolves 31 chromosomes and identifies a diamide resistance mutation.</title>
        <authorList>
            <person name="Ward C.M."/>
            <person name="Perry K.D."/>
            <person name="Baker G."/>
            <person name="Powis K."/>
            <person name="Heckel D.G."/>
            <person name="Baxter S.W."/>
        </authorList>
    </citation>
    <scope>NUCLEOTIDE SEQUENCE [LARGE SCALE GENOMIC DNA]</scope>
    <source>
        <strain evidence="3 4">LV</strain>
        <tissue evidence="3">Single pupa</tissue>
    </source>
</reference>
<feature type="region of interest" description="Disordered" evidence="1">
    <location>
        <begin position="319"/>
        <end position="342"/>
    </location>
</feature>
<proteinExistence type="predicted"/>
<dbReference type="EMBL" id="JAHIBW010000023">
    <property type="protein sequence ID" value="KAG7299105.1"/>
    <property type="molecule type" value="Genomic_DNA"/>
</dbReference>
<feature type="region of interest" description="Disordered" evidence="1">
    <location>
        <begin position="20"/>
        <end position="81"/>
    </location>
</feature>
<protein>
    <recommendedName>
        <fullName evidence="2">MADF domain-containing protein</fullName>
    </recommendedName>
</protein>
<dbReference type="InterPro" id="IPR006578">
    <property type="entry name" value="MADF-dom"/>
</dbReference>
<accession>A0ABQ7Q1S4</accession>
<feature type="compositionally biased region" description="Polar residues" evidence="1">
    <location>
        <begin position="56"/>
        <end position="66"/>
    </location>
</feature>
<keyword evidence="4" id="KW-1185">Reference proteome</keyword>
<name>A0ABQ7Q1S4_PLUXY</name>
<organism evidence="3 4">
    <name type="scientific">Plutella xylostella</name>
    <name type="common">Diamondback moth</name>
    <name type="synonym">Plutella maculipennis</name>
    <dbReference type="NCBI Taxonomy" id="51655"/>
    <lineage>
        <taxon>Eukaryota</taxon>
        <taxon>Metazoa</taxon>
        <taxon>Ecdysozoa</taxon>
        <taxon>Arthropoda</taxon>
        <taxon>Hexapoda</taxon>
        <taxon>Insecta</taxon>
        <taxon>Pterygota</taxon>
        <taxon>Neoptera</taxon>
        <taxon>Endopterygota</taxon>
        <taxon>Lepidoptera</taxon>
        <taxon>Glossata</taxon>
        <taxon>Ditrysia</taxon>
        <taxon>Yponomeutoidea</taxon>
        <taxon>Plutellidae</taxon>
        <taxon>Plutella</taxon>
    </lineage>
</organism>
<feature type="region of interest" description="Disordered" evidence="1">
    <location>
        <begin position="137"/>
        <end position="159"/>
    </location>
</feature>
<feature type="compositionally biased region" description="Pro residues" evidence="1">
    <location>
        <begin position="141"/>
        <end position="150"/>
    </location>
</feature>
<gene>
    <name evidence="3" type="ORF">JYU34_017605</name>
</gene>
<dbReference type="Pfam" id="PF10545">
    <property type="entry name" value="MADF_DNA_bdg"/>
    <property type="match status" value="1"/>
</dbReference>
<feature type="domain" description="MADF" evidence="2">
    <location>
        <begin position="202"/>
        <end position="295"/>
    </location>
</feature>
<evidence type="ECO:0000259" key="2">
    <source>
        <dbReference type="PROSITE" id="PS51029"/>
    </source>
</evidence>
<evidence type="ECO:0000313" key="4">
    <source>
        <dbReference type="Proteomes" id="UP000823941"/>
    </source>
</evidence>
<dbReference type="Proteomes" id="UP000823941">
    <property type="component" value="Chromosome 23"/>
</dbReference>
<evidence type="ECO:0000313" key="3">
    <source>
        <dbReference type="EMBL" id="KAG7299105.1"/>
    </source>
</evidence>
<sequence>MPKRSSEAKIQYYEAKLQKLQEKQKATPPAVRRRCIVYSDSSTDDNSDNEPLAENLSPQPEEQSPVVTIDAPPEPTNTDTLTQVDESEEIDVEFLSALGDTTPETPMYGEKIHETLAQRWLPILRRGLPKERHGLFLTPAPHVPPSPRTGPSPRATSPARPAIFSTARAAVKSRRASLFFPTYYQSQNMPKYQGIPKHLIVKFLEAVKKHECLWRMNTDDWKDSFKKEIAYLDIIREVGMPNLTIQDVKYNLVTRRSAYRNYRKQVLECAKRKMPKPKVPMWYDVADSFLRNSCMSVPLKQTVSSQDIVEPFVIKKPTATYGTPRPSSTPRPPADAPTETIKSEPEDEFDLFGKSVAVQLDKMPFETAITLQLKLQALVTKHRLTNAKKVSDAREPVTQSRPIDHVFDSIDAPSTSTTTTTINRTFPNVNVQESTFDEFLDSMEMFIKEENDL</sequence>
<dbReference type="PROSITE" id="PS51029">
    <property type="entry name" value="MADF"/>
    <property type="match status" value="1"/>
</dbReference>